<dbReference type="OrthoDB" id="49083at2759"/>
<keyword evidence="2" id="KW-1185">Reference proteome</keyword>
<organism evidence="1 2">
    <name type="scientific">Tribonema minus</name>
    <dbReference type="NCBI Taxonomy" id="303371"/>
    <lineage>
        <taxon>Eukaryota</taxon>
        <taxon>Sar</taxon>
        <taxon>Stramenopiles</taxon>
        <taxon>Ochrophyta</taxon>
        <taxon>PX clade</taxon>
        <taxon>Xanthophyceae</taxon>
        <taxon>Tribonematales</taxon>
        <taxon>Tribonemataceae</taxon>
        <taxon>Tribonema</taxon>
    </lineage>
</organism>
<feature type="non-terminal residue" evidence="1">
    <location>
        <position position="302"/>
    </location>
</feature>
<comment type="caution">
    <text evidence="1">The sequence shown here is derived from an EMBL/GenBank/DDBJ whole genome shotgun (WGS) entry which is preliminary data.</text>
</comment>
<accession>A0A835ZET4</accession>
<dbReference type="AlphaFoldDB" id="A0A835ZET4"/>
<dbReference type="EMBL" id="JAFCMP010000057">
    <property type="protein sequence ID" value="KAG5189094.1"/>
    <property type="molecule type" value="Genomic_DNA"/>
</dbReference>
<dbReference type="Proteomes" id="UP000664859">
    <property type="component" value="Unassembled WGS sequence"/>
</dbReference>
<gene>
    <name evidence="1" type="ORF">JKP88DRAFT_135081</name>
</gene>
<proteinExistence type="predicted"/>
<evidence type="ECO:0000313" key="2">
    <source>
        <dbReference type="Proteomes" id="UP000664859"/>
    </source>
</evidence>
<reference evidence="1" key="1">
    <citation type="submission" date="2021-02" db="EMBL/GenBank/DDBJ databases">
        <title>First Annotated Genome of the Yellow-green Alga Tribonema minus.</title>
        <authorList>
            <person name="Mahan K.M."/>
        </authorList>
    </citation>
    <scope>NUCLEOTIDE SEQUENCE</scope>
    <source>
        <strain evidence="1">UTEX B ZZ1240</strain>
    </source>
</reference>
<protein>
    <submittedName>
        <fullName evidence="1">Uncharacterized protein</fullName>
    </submittedName>
</protein>
<name>A0A835ZET4_9STRA</name>
<feature type="non-terminal residue" evidence="1">
    <location>
        <position position="1"/>
    </location>
</feature>
<sequence length="302" mass="33212">FDSETPPLVKLSVSATLLPVLLAAKGREHVTAEDIIITTPGSTYAGIDNMAPLQDERGFDVFLRPGELTVKTKFTSPSIDLMMSDAMGRPRSLHIVMVNSRQYTTESNMDLANRSAKKYPHAVVMVLLGKGIGYKLPGHAWVMVTEQERVQTIGEVLEQIDQTHLEAPLVVYCYRQYMRLYSIRSSRRVGTHLTLSVTNALSISIVVQAFGRVCGEQLEVLRRNGFVTADGTPRVTVLTHAHDYDSVSAHPHLMAELVAHLQRGANLKEALCAAYSACANIRYAQPKTIGPKKAAPLVDANF</sequence>
<evidence type="ECO:0000313" key="1">
    <source>
        <dbReference type="EMBL" id="KAG5189094.1"/>
    </source>
</evidence>